<dbReference type="Pfam" id="PF13456">
    <property type="entry name" value="RVT_3"/>
    <property type="match status" value="1"/>
</dbReference>
<dbReference type="InterPro" id="IPR036397">
    <property type="entry name" value="RNaseH_sf"/>
</dbReference>
<dbReference type="PANTHER" id="PTHR47723:SF19">
    <property type="entry name" value="POLYNUCLEOTIDYL TRANSFERASE, RIBONUCLEASE H-LIKE SUPERFAMILY PROTEIN"/>
    <property type="match status" value="1"/>
</dbReference>
<organism evidence="2 3">
    <name type="scientific">Cajanus cajan</name>
    <name type="common">Pigeon pea</name>
    <name type="synonym">Cajanus indicus</name>
    <dbReference type="NCBI Taxonomy" id="3821"/>
    <lineage>
        <taxon>Eukaryota</taxon>
        <taxon>Viridiplantae</taxon>
        <taxon>Streptophyta</taxon>
        <taxon>Embryophyta</taxon>
        <taxon>Tracheophyta</taxon>
        <taxon>Spermatophyta</taxon>
        <taxon>Magnoliopsida</taxon>
        <taxon>eudicotyledons</taxon>
        <taxon>Gunneridae</taxon>
        <taxon>Pentapetalae</taxon>
        <taxon>rosids</taxon>
        <taxon>fabids</taxon>
        <taxon>Fabales</taxon>
        <taxon>Fabaceae</taxon>
        <taxon>Papilionoideae</taxon>
        <taxon>50 kb inversion clade</taxon>
        <taxon>NPAAA clade</taxon>
        <taxon>indigoferoid/millettioid clade</taxon>
        <taxon>Phaseoleae</taxon>
        <taxon>Cajanus</taxon>
    </lineage>
</organism>
<gene>
    <name evidence="2" type="ORF">KK1_022938</name>
</gene>
<dbReference type="SUPFAM" id="SSF53098">
    <property type="entry name" value="Ribonuclease H-like"/>
    <property type="match status" value="1"/>
</dbReference>
<dbReference type="Gene3D" id="3.30.420.10">
    <property type="entry name" value="Ribonuclease H-like superfamily/Ribonuclease H"/>
    <property type="match status" value="1"/>
</dbReference>
<dbReference type="GO" id="GO:0003676">
    <property type="term" value="F:nucleic acid binding"/>
    <property type="evidence" value="ECO:0007669"/>
    <property type="project" value="InterPro"/>
</dbReference>
<dbReference type="InterPro" id="IPR044730">
    <property type="entry name" value="RNase_H-like_dom_plant"/>
</dbReference>
<dbReference type="PANTHER" id="PTHR47723">
    <property type="entry name" value="OS05G0353850 PROTEIN"/>
    <property type="match status" value="1"/>
</dbReference>
<feature type="domain" description="RNase H type-1" evidence="1">
    <location>
        <begin position="9"/>
        <end position="139"/>
    </location>
</feature>
<dbReference type="InterPro" id="IPR002156">
    <property type="entry name" value="RNaseH_domain"/>
</dbReference>
<sequence length="170" mass="18841">MWVSCIFAEGLQTSLHVDASFNITSGQAGIGGLARDSNGRWLWGFFGAVEVVDALQVELLAILHGLWIAWSRRTQSVLCVSDSAVAVELVTHDIQSTHRLAAILYLIEELVHRPWTIQFEHSFRERNKCADLLAKQGQMRGLEVEERISPPPEVESQVLADIAGGPIVRL</sequence>
<keyword evidence="3" id="KW-1185">Reference proteome</keyword>
<dbReference type="Gramene" id="C.cajan_22281.t">
    <property type="protein sequence ID" value="C.cajan_22281.t.cds1"/>
    <property type="gene ID" value="C.cajan_22281"/>
</dbReference>
<proteinExistence type="predicted"/>
<dbReference type="AlphaFoldDB" id="A0A151T0E3"/>
<evidence type="ECO:0000313" key="2">
    <source>
        <dbReference type="EMBL" id="KYP60532.1"/>
    </source>
</evidence>
<accession>A0A151T0E3</accession>
<dbReference type="InterPro" id="IPR012337">
    <property type="entry name" value="RNaseH-like_sf"/>
</dbReference>
<name>A0A151T0E3_CAJCA</name>
<protein>
    <submittedName>
        <fullName evidence="2">Ribonuclease H protein At1g65750 family</fullName>
    </submittedName>
</protein>
<dbReference type="Proteomes" id="UP000075243">
    <property type="component" value="Chromosome 9"/>
</dbReference>
<dbReference type="InterPro" id="IPR053151">
    <property type="entry name" value="RNase_H-like"/>
</dbReference>
<dbReference type="EMBL" id="CM003611">
    <property type="protein sequence ID" value="KYP60532.1"/>
    <property type="molecule type" value="Genomic_DNA"/>
</dbReference>
<reference evidence="2 3" key="1">
    <citation type="journal article" date="2012" name="Nat. Biotechnol.">
        <title>Draft genome sequence of pigeonpea (Cajanus cajan), an orphan legume crop of resource-poor farmers.</title>
        <authorList>
            <person name="Varshney R.K."/>
            <person name="Chen W."/>
            <person name="Li Y."/>
            <person name="Bharti A.K."/>
            <person name="Saxena R.K."/>
            <person name="Schlueter J.A."/>
            <person name="Donoghue M.T."/>
            <person name="Azam S."/>
            <person name="Fan G."/>
            <person name="Whaley A.M."/>
            <person name="Farmer A.D."/>
            <person name="Sheridan J."/>
            <person name="Iwata A."/>
            <person name="Tuteja R."/>
            <person name="Penmetsa R.V."/>
            <person name="Wu W."/>
            <person name="Upadhyaya H.D."/>
            <person name="Yang S.P."/>
            <person name="Shah T."/>
            <person name="Saxena K.B."/>
            <person name="Michael T."/>
            <person name="McCombie W.R."/>
            <person name="Yang B."/>
            <person name="Zhang G."/>
            <person name="Yang H."/>
            <person name="Wang J."/>
            <person name="Spillane C."/>
            <person name="Cook D.R."/>
            <person name="May G.D."/>
            <person name="Xu X."/>
            <person name="Jackson S.A."/>
        </authorList>
    </citation>
    <scope>NUCLEOTIDE SEQUENCE [LARGE SCALE GENOMIC DNA]</scope>
    <source>
        <strain evidence="3">cv. Asha</strain>
    </source>
</reference>
<dbReference type="CDD" id="cd06222">
    <property type="entry name" value="RNase_H_like"/>
    <property type="match status" value="1"/>
</dbReference>
<evidence type="ECO:0000313" key="3">
    <source>
        <dbReference type="Proteomes" id="UP000075243"/>
    </source>
</evidence>
<dbReference type="PROSITE" id="PS50879">
    <property type="entry name" value="RNASE_H_1"/>
    <property type="match status" value="1"/>
</dbReference>
<evidence type="ECO:0000259" key="1">
    <source>
        <dbReference type="PROSITE" id="PS50879"/>
    </source>
</evidence>
<dbReference type="OMA" id="RERNKCA"/>
<dbReference type="GO" id="GO:0004523">
    <property type="term" value="F:RNA-DNA hybrid ribonuclease activity"/>
    <property type="evidence" value="ECO:0007669"/>
    <property type="project" value="InterPro"/>
</dbReference>